<dbReference type="Gene3D" id="1.10.10.2840">
    <property type="entry name" value="PucR C-terminal helix-turn-helix domain"/>
    <property type="match status" value="1"/>
</dbReference>
<dbReference type="InterPro" id="IPR010523">
    <property type="entry name" value="XylR_N"/>
</dbReference>
<reference evidence="2 3" key="2">
    <citation type="journal article" date="2016" name="Genome Announc.">
        <title>Complete Genome Sequences of Two Interactive Moderate Thermophiles, Paenibacillus napthalenovorans 32O-Y and Paenibacillus sp. 32O-W.</title>
        <authorList>
            <person name="Butler R.R.III."/>
            <person name="Wang J."/>
            <person name="Stark B.C."/>
            <person name="Pombert J.F."/>
        </authorList>
    </citation>
    <scope>NUCLEOTIDE SEQUENCE [LARGE SCALE GENOMIC DNA]</scope>
    <source>
        <strain evidence="2 3">32O-Y</strain>
    </source>
</reference>
<reference evidence="3" key="1">
    <citation type="submission" date="2015-12" db="EMBL/GenBank/DDBJ databases">
        <title>Complete genome sequences of two moderately thermophilic Paenibacillus species.</title>
        <authorList>
            <person name="Butler R.III."/>
            <person name="Wang J."/>
            <person name="Stark B.C."/>
            <person name="Pombert J.-F."/>
        </authorList>
    </citation>
    <scope>NUCLEOTIDE SEQUENCE [LARGE SCALE GENOMIC DNA]</scope>
    <source>
        <strain evidence="3">32O-Y</strain>
    </source>
</reference>
<dbReference type="EMBL" id="CP013652">
    <property type="protein sequence ID" value="ALS20594.1"/>
    <property type="molecule type" value="Genomic_DNA"/>
</dbReference>
<dbReference type="InterPro" id="IPR025736">
    <property type="entry name" value="PucR_C-HTH_dom"/>
</dbReference>
<gene>
    <name evidence="2" type="ORF">IJ22_02020</name>
</gene>
<dbReference type="InterPro" id="IPR051448">
    <property type="entry name" value="CdaR-like_regulators"/>
</dbReference>
<organism evidence="2 3">
    <name type="scientific">Paenibacillus naphthalenovorans</name>
    <dbReference type="NCBI Taxonomy" id="162209"/>
    <lineage>
        <taxon>Bacteria</taxon>
        <taxon>Bacillati</taxon>
        <taxon>Bacillota</taxon>
        <taxon>Bacilli</taxon>
        <taxon>Bacillales</taxon>
        <taxon>Paenibacillaceae</taxon>
        <taxon>Paenibacillus</taxon>
    </lineage>
</organism>
<comment type="similarity">
    <text evidence="1">Belongs to the CdaR family.</text>
</comment>
<dbReference type="SMART" id="SM00989">
    <property type="entry name" value="V4R"/>
    <property type="match status" value="1"/>
</dbReference>
<dbReference type="STRING" id="162209.IJ22_02020"/>
<dbReference type="KEGG" id="pnp:IJ22_02020"/>
<dbReference type="AlphaFoldDB" id="A0A0U2KVE9"/>
<sequence>MVKKLFPSGDLLSLSTDEVRDLFGDLKSTFIGLDALGILRKDLIAALGSERAKGFLLRYGWQCGINDVKYLREKFLWTTEDDLLRAGYRINELNGYLKSGSVVMRADWETGKFYTEAYWNYSSEAQKHIEHFGYHDETVCATMIGYAGGYGTECLGANILFKEFECIGKGDPYCRWVGKTIDDWDEEIEDVLPFYESENLANELDRAYHRIEKQKEALKKALNINEKLSKVLIQGGGLSSIVKILAQSLGAAAVLEDKNYNLFESYGNYTPHEFGRFVDLSLKKNEQRVKRLIEEKGTVHVTVPGDFGWQHERLISPVLLRNEVCGYISLIKQQGVFDEMETISLERASTMCAIQFLQERTAIEREQRIKGEFLNELLSDKPDIENLSYRMKLLGYNLNKPHYVFVFNLEHTNEINIHQREPYLMELRRSIADTLESQLLSYGKGCLVASRLDKIIALIPQEVVAQMKFELKTFGEFLVNIISNNYADNKTILGISSLCKGIDTFRKGYEEANKSIIMAKRGRVTSNVISVDEMGSLGILLCTKDEKELESFATGLLKELLAYDEENNAELLKTLYYYMENQGNIQQTSVQMTISMGAIRYRLKRVQEISELDITSAKGFIDSYLALKILMFLGKWGL</sequence>
<dbReference type="Pfam" id="PF13556">
    <property type="entry name" value="HTH_30"/>
    <property type="match status" value="1"/>
</dbReference>
<dbReference type="Pfam" id="PF17853">
    <property type="entry name" value="GGDEF_2"/>
    <property type="match status" value="1"/>
</dbReference>
<dbReference type="InterPro" id="IPR024096">
    <property type="entry name" value="NO_sig/Golgi_transp_ligand-bd"/>
</dbReference>
<evidence type="ECO:0000256" key="1">
    <source>
        <dbReference type="ARBA" id="ARBA00006754"/>
    </source>
</evidence>
<dbReference type="InterPro" id="IPR042070">
    <property type="entry name" value="PucR_C-HTH_sf"/>
</dbReference>
<dbReference type="PANTHER" id="PTHR33744">
    <property type="entry name" value="CARBOHYDRATE DIACID REGULATOR"/>
    <property type="match status" value="1"/>
</dbReference>
<evidence type="ECO:0000313" key="2">
    <source>
        <dbReference type="EMBL" id="ALS20594.1"/>
    </source>
</evidence>
<evidence type="ECO:0000313" key="3">
    <source>
        <dbReference type="Proteomes" id="UP000061660"/>
    </source>
</evidence>
<dbReference type="InterPro" id="IPR004096">
    <property type="entry name" value="V4R"/>
</dbReference>
<dbReference type="OrthoDB" id="154713at2"/>
<dbReference type="Gene3D" id="3.30.1380.20">
    <property type="entry name" value="Trafficking protein particle complex subunit 3"/>
    <property type="match status" value="1"/>
</dbReference>
<proteinExistence type="inferred from homology"/>
<dbReference type="PANTHER" id="PTHR33744:SF1">
    <property type="entry name" value="DNA-BINDING TRANSCRIPTIONAL ACTIVATOR ADER"/>
    <property type="match status" value="1"/>
</dbReference>
<dbReference type="Pfam" id="PF06505">
    <property type="entry name" value="XylR_N"/>
    <property type="match status" value="1"/>
</dbReference>
<dbReference type="Gene3D" id="3.30.450.40">
    <property type="match status" value="1"/>
</dbReference>
<protein>
    <submittedName>
        <fullName evidence="2">Activator of aromatic catabolism</fullName>
    </submittedName>
</protein>
<dbReference type="InterPro" id="IPR041522">
    <property type="entry name" value="CdaR_GGDEF"/>
</dbReference>
<dbReference type="InterPro" id="IPR029016">
    <property type="entry name" value="GAF-like_dom_sf"/>
</dbReference>
<name>A0A0U2KVE9_9BACL</name>
<accession>A0A0U2KVE9</accession>
<dbReference type="RefSeq" id="WP_062406571.1">
    <property type="nucleotide sequence ID" value="NZ_BJCS01000008.1"/>
</dbReference>
<keyword evidence="3" id="KW-1185">Reference proteome</keyword>
<dbReference type="Proteomes" id="UP000061660">
    <property type="component" value="Chromosome"/>
</dbReference>
<dbReference type="SUPFAM" id="SSF111126">
    <property type="entry name" value="Ligand-binding domain in the NO signalling and Golgi transport"/>
    <property type="match status" value="1"/>
</dbReference>
<dbReference type="PATRIC" id="fig|162209.4.peg.206"/>